<evidence type="ECO:0000259" key="4">
    <source>
        <dbReference type="PROSITE" id="PS01124"/>
    </source>
</evidence>
<keyword evidence="6" id="KW-1185">Reference proteome</keyword>
<evidence type="ECO:0000256" key="2">
    <source>
        <dbReference type="ARBA" id="ARBA00023163"/>
    </source>
</evidence>
<evidence type="ECO:0000256" key="1">
    <source>
        <dbReference type="ARBA" id="ARBA00023015"/>
    </source>
</evidence>
<dbReference type="Gene3D" id="1.10.10.60">
    <property type="entry name" value="Homeodomain-like"/>
    <property type="match status" value="1"/>
</dbReference>
<reference evidence="5 6" key="1">
    <citation type="submission" date="2020-08" db="EMBL/GenBank/DDBJ databases">
        <title>Above-ground endophytic microbial communities from plants in different locations in the United States.</title>
        <authorList>
            <person name="Frank C."/>
        </authorList>
    </citation>
    <scope>NUCLEOTIDE SEQUENCE [LARGE SCALE GENOMIC DNA]</scope>
    <source>
        <strain evidence="5 6">WP4_2_2</strain>
    </source>
</reference>
<dbReference type="PROSITE" id="PS01124">
    <property type="entry name" value="HTH_ARAC_FAMILY_2"/>
    <property type="match status" value="1"/>
</dbReference>
<dbReference type="RefSeq" id="WP_183726078.1">
    <property type="nucleotide sequence ID" value="NZ_JACHBW010000011.1"/>
</dbReference>
<dbReference type="AlphaFoldDB" id="A0A7W9TZB2"/>
<evidence type="ECO:0000313" key="5">
    <source>
        <dbReference type="EMBL" id="MBB6104119.1"/>
    </source>
</evidence>
<dbReference type="GO" id="GO:0043565">
    <property type="term" value="F:sequence-specific DNA binding"/>
    <property type="evidence" value="ECO:0007669"/>
    <property type="project" value="InterPro"/>
</dbReference>
<name>A0A7W9TZB2_9BURK</name>
<organism evidence="5 6">
    <name type="scientific">Paraburkholderia bannensis</name>
    <dbReference type="NCBI Taxonomy" id="765414"/>
    <lineage>
        <taxon>Bacteria</taxon>
        <taxon>Pseudomonadati</taxon>
        <taxon>Pseudomonadota</taxon>
        <taxon>Betaproteobacteria</taxon>
        <taxon>Burkholderiales</taxon>
        <taxon>Burkholderiaceae</taxon>
        <taxon>Paraburkholderia</taxon>
    </lineage>
</organism>
<dbReference type="Proteomes" id="UP000571554">
    <property type="component" value="Unassembled WGS sequence"/>
</dbReference>
<sequence length="324" mass="35902">MNPMPTLSGYPDPLTRAPRVSQGERQPYARLHLAPPGLQGAVVAVLCRDARGFELSDAQRLTHFPATPMVSLSWFHGVDAGRIEQSGEGDGYGDGEGKSEGEGPIWTPFNAAVVLSGSHSRPSTCWARNDGRMGMICFQADAAQALFGVDLGAIQDAIVDARALLGLTWHALFDALLDSDSDAAALAALQHHLTPRWRALSGASPILPSLREAGRYWVRRLAWQAHEWRRSHSPRQVERRIKAYSGRSLREWQALVKTEGLFFNVRAQYEAGEALDWAAIAHDEGFADQAHLSRAVKRSTGFSPNEFARRFAEDESFWVYRLWV</sequence>
<dbReference type="GO" id="GO:0003700">
    <property type="term" value="F:DNA-binding transcription factor activity"/>
    <property type="evidence" value="ECO:0007669"/>
    <property type="project" value="InterPro"/>
</dbReference>
<feature type="domain" description="HTH araC/xylS-type" evidence="4">
    <location>
        <begin position="233"/>
        <end position="310"/>
    </location>
</feature>
<keyword evidence="2" id="KW-0804">Transcription</keyword>
<evidence type="ECO:0000313" key="6">
    <source>
        <dbReference type="Proteomes" id="UP000571554"/>
    </source>
</evidence>
<dbReference type="SUPFAM" id="SSF46689">
    <property type="entry name" value="Homeodomain-like"/>
    <property type="match status" value="1"/>
</dbReference>
<dbReference type="InterPro" id="IPR009057">
    <property type="entry name" value="Homeodomain-like_sf"/>
</dbReference>
<gene>
    <name evidence="5" type="ORF">F4827_003978</name>
</gene>
<dbReference type="InterPro" id="IPR018060">
    <property type="entry name" value="HTH_AraC"/>
</dbReference>
<keyword evidence="1" id="KW-0805">Transcription regulation</keyword>
<evidence type="ECO:0000256" key="3">
    <source>
        <dbReference type="SAM" id="MobiDB-lite"/>
    </source>
</evidence>
<comment type="caution">
    <text evidence="5">The sequence shown here is derived from an EMBL/GenBank/DDBJ whole genome shotgun (WGS) entry which is preliminary data.</text>
</comment>
<proteinExistence type="predicted"/>
<protein>
    <recommendedName>
        <fullName evidence="4">HTH araC/xylS-type domain-containing protein</fullName>
    </recommendedName>
</protein>
<accession>A0A7W9TZB2</accession>
<feature type="region of interest" description="Disordered" evidence="3">
    <location>
        <begin position="1"/>
        <end position="23"/>
    </location>
</feature>
<dbReference type="EMBL" id="JACHBW010000011">
    <property type="protein sequence ID" value="MBB6104119.1"/>
    <property type="molecule type" value="Genomic_DNA"/>
</dbReference>